<evidence type="ECO:0000256" key="5">
    <source>
        <dbReference type="ARBA" id="ARBA00022801"/>
    </source>
</evidence>
<evidence type="ECO:0000256" key="2">
    <source>
        <dbReference type="ARBA" id="ARBA00012465"/>
    </source>
</evidence>
<dbReference type="EMBL" id="CP054533">
    <property type="protein sequence ID" value="QSL64383.1"/>
    <property type="molecule type" value="Genomic_DNA"/>
</dbReference>
<accession>A0A899FUP5</accession>
<feature type="active site" evidence="10">
    <location>
        <position position="107"/>
    </location>
</feature>
<comment type="subunit">
    <text evidence="8">Homohexamer. Binds to nucleic acids. Binds single-stranded DNA and RNA with higher affinity than double-stranded DNA.</text>
</comment>
<sequence>MAVEKYDTPTNPQESSDELCKKFERTLNLKAEQLIKSAIQTNIFAEWEEKFLSCPKNKLALSAVSNGDLSSIIYQRNAAIFDNNHVYSDKIDLEGSPVTYQRKSGRCWLFAVTNVIRVEFMKKFNLSEFEFSQGYLFFYDKLEKANCKSEYISLFRLIGIIDFLENILKTSEEPLDSRVVSFLLSEPINDGGQYDMVVNLLNKYGLVPKHVYPDAYNAKDSASLNRLIKTKLREYALILRSLVAKSATTTTISSFRAKMMEEIYVILAISLGIPPKPDDEFTWLYVDKDNKVHSCKTTPLLFYKESSQFKGDEYISLINDPRNEYGRLYTVDMLSNMAGGIGVRYLNTKMETLKEVAIKMIKKQQPIFFGADSGKYIDRQSGIFDTALFDYELAFNVKPNLTKGDRLRVGESLMTHAMVITAVHIEDGKPVKWRVQNSWGEDVGQKGWFMMTDEWMTEFVYQIVCHYSDLSEELQSVINQVPIVLPPWDPMGSLA</sequence>
<comment type="function">
    <text evidence="9">Has aminopeptidase activity, shortening substrate peptides sequentially by 1 amino acid. Has bleomycin hydrolase activity, which can protect the cell from the toxic effects of bleomycin. Has homocysteine-thiolactonase activity, protecting the cell against homocysteine toxicity.</text>
</comment>
<dbReference type="SUPFAM" id="SSF54001">
    <property type="entry name" value="Cysteine proteinases"/>
    <property type="match status" value="1"/>
</dbReference>
<organism evidence="11 12">
    <name type="scientific">Pneumocystis wakefieldiae</name>
    <dbReference type="NCBI Taxonomy" id="38082"/>
    <lineage>
        <taxon>Eukaryota</taxon>
        <taxon>Fungi</taxon>
        <taxon>Dikarya</taxon>
        <taxon>Ascomycota</taxon>
        <taxon>Taphrinomycotina</taxon>
        <taxon>Pneumocystomycetes</taxon>
        <taxon>Pneumocystaceae</taxon>
        <taxon>Pneumocystis</taxon>
    </lineage>
</organism>
<comment type="similarity">
    <text evidence="9">Belongs to the peptidase C1 family.</text>
</comment>
<dbReference type="GO" id="GO:0070005">
    <property type="term" value="F:cysteine-type aminopeptidase activity"/>
    <property type="evidence" value="ECO:0007669"/>
    <property type="project" value="InterPro"/>
</dbReference>
<evidence type="ECO:0000256" key="1">
    <source>
        <dbReference type="ARBA" id="ARBA00000423"/>
    </source>
</evidence>
<evidence type="ECO:0000256" key="9">
    <source>
        <dbReference type="PIRNR" id="PIRNR005700"/>
    </source>
</evidence>
<evidence type="ECO:0000256" key="3">
    <source>
        <dbReference type="ARBA" id="ARBA00016900"/>
    </source>
</evidence>
<dbReference type="CDD" id="cd00585">
    <property type="entry name" value="Peptidase_C1B"/>
    <property type="match status" value="1"/>
</dbReference>
<keyword evidence="9" id="KW-0963">Cytoplasm</keyword>
<dbReference type="InterPro" id="IPR000169">
    <property type="entry name" value="Pept_cys_AS"/>
</dbReference>
<dbReference type="GO" id="GO:0006508">
    <property type="term" value="P:proteolysis"/>
    <property type="evidence" value="ECO:0007669"/>
    <property type="project" value="UniProtKB-KW"/>
</dbReference>
<dbReference type="AlphaFoldDB" id="A0A899FUP5"/>
<dbReference type="Gene3D" id="3.90.70.10">
    <property type="entry name" value="Cysteine proteinases"/>
    <property type="match status" value="1"/>
</dbReference>
<keyword evidence="12" id="KW-1185">Reference proteome</keyword>
<dbReference type="GO" id="GO:0005739">
    <property type="term" value="C:mitochondrion"/>
    <property type="evidence" value="ECO:0007669"/>
    <property type="project" value="UniProtKB-SubCell"/>
</dbReference>
<evidence type="ECO:0000256" key="7">
    <source>
        <dbReference type="ARBA" id="ARBA00025347"/>
    </source>
</evidence>
<dbReference type="Pfam" id="PF03051">
    <property type="entry name" value="Peptidase_C1_2"/>
    <property type="match status" value="1"/>
</dbReference>
<dbReference type="GO" id="GO:0004197">
    <property type="term" value="F:cysteine-type endopeptidase activity"/>
    <property type="evidence" value="ECO:0007669"/>
    <property type="project" value="UniProtKB-EC"/>
</dbReference>
<feature type="active site" evidence="10">
    <location>
        <position position="437"/>
    </location>
</feature>
<gene>
    <name evidence="11" type="ORF">MERGE_001684</name>
</gene>
<evidence type="ECO:0000313" key="12">
    <source>
        <dbReference type="Proteomes" id="UP000663699"/>
    </source>
</evidence>
<dbReference type="GO" id="GO:0009636">
    <property type="term" value="P:response to toxic substance"/>
    <property type="evidence" value="ECO:0007669"/>
    <property type="project" value="TreeGrafter"/>
</dbReference>
<comment type="catalytic activity">
    <reaction evidence="1 9">
        <text>Inactivates bleomycin B2 (a cytotoxic glycometallopeptide) by hydrolysis of a carboxyamide bond of beta-aminoalanine, but also shows general aminopeptidase activity. The specificity varies somewhat with source, but amino acid arylamides of Met, Leu and Ala are preferred.</text>
        <dbReference type="EC" id="3.4.22.40"/>
    </reaction>
</comment>
<dbReference type="InterPro" id="IPR004134">
    <property type="entry name" value="Peptidase_C1B"/>
</dbReference>
<comment type="subcellular location">
    <subcellularLocation>
        <location evidence="9">Mitochondrion</location>
    </subcellularLocation>
    <subcellularLocation>
        <location evidence="9">Cytoplasm</location>
    </subcellularLocation>
</comment>
<dbReference type="OrthoDB" id="2666448at2759"/>
<comment type="function">
    <text evidence="7">The normal physiological role of the enzyme is unknown, but it is not essential for the viability of yeast cells. Has aminopeptidase activity, shortening substrate peptides sequentially by 1 amino acid. Has bleomycin hydrolase activity, which can protect the cell from the toxic effects of bleomycin. Has homocysteine-thiolactonase activity, protecting the cell against homocysteine toxicity. Acts as a repressor in the GAL4 regulatory system, but this does not require either the peptidase or nucleic acid-binding activities.</text>
</comment>
<keyword evidence="5 9" id="KW-0378">Hydrolase</keyword>
<keyword evidence="9" id="KW-0496">Mitochondrion</keyword>
<reference evidence="11" key="1">
    <citation type="submission" date="2020-06" db="EMBL/GenBank/DDBJ databases">
        <title>Genomes of multiple members of Pneumocystis genus reveal paths to human pathogen Pneumocystis jirovecii.</title>
        <authorList>
            <person name="Cisse O.H."/>
            <person name="Ma L."/>
            <person name="Dekker J."/>
            <person name="Khil P."/>
            <person name="Jo J."/>
            <person name="Brenchley J."/>
            <person name="Blair R."/>
            <person name="Pahar B."/>
            <person name="Chabe M."/>
            <person name="Van Rompay K.A."/>
            <person name="Keesler R."/>
            <person name="Sukura A."/>
            <person name="Hirsch V."/>
            <person name="Kutty G."/>
            <person name="Liu Y."/>
            <person name="Peng L."/>
            <person name="Chen J."/>
            <person name="Song J."/>
            <person name="Weissenbacher-Lang C."/>
            <person name="Xu J."/>
            <person name="Upham N.S."/>
            <person name="Stajich J.E."/>
            <person name="Cuomo C.A."/>
            <person name="Cushion M.T."/>
            <person name="Kovacs J.A."/>
        </authorList>
    </citation>
    <scope>NUCLEOTIDE SEQUENCE</scope>
    <source>
        <strain evidence="11">2A</strain>
    </source>
</reference>
<protein>
    <recommendedName>
        <fullName evidence="3 9">Cysteine proteinase 1, mitochondrial</fullName>
        <ecNumber evidence="2 9">3.4.22.40</ecNumber>
    </recommendedName>
</protein>
<evidence type="ECO:0000256" key="6">
    <source>
        <dbReference type="ARBA" id="ARBA00022807"/>
    </source>
</evidence>
<feature type="active site" evidence="10">
    <location>
        <position position="416"/>
    </location>
</feature>
<dbReference type="PROSITE" id="PS00139">
    <property type="entry name" value="THIOL_PROTEASE_CYS"/>
    <property type="match status" value="1"/>
</dbReference>
<evidence type="ECO:0000256" key="8">
    <source>
        <dbReference type="ARBA" id="ARBA00026080"/>
    </source>
</evidence>
<keyword evidence="4 9" id="KW-0645">Protease</keyword>
<dbReference type="Proteomes" id="UP000663699">
    <property type="component" value="Chromosome 2"/>
</dbReference>
<name>A0A899FUP5_9ASCO</name>
<dbReference type="PANTHER" id="PTHR10363:SF2">
    <property type="entry name" value="BLEOMYCIN HYDROLASE"/>
    <property type="match status" value="1"/>
</dbReference>
<dbReference type="GO" id="GO:0043418">
    <property type="term" value="P:homocysteine catabolic process"/>
    <property type="evidence" value="ECO:0007669"/>
    <property type="project" value="TreeGrafter"/>
</dbReference>
<keyword evidence="6 9" id="KW-0788">Thiol protease</keyword>
<dbReference type="EC" id="3.4.22.40" evidence="2 9"/>
<dbReference type="InterPro" id="IPR038765">
    <property type="entry name" value="Papain-like_cys_pep_sf"/>
</dbReference>
<evidence type="ECO:0000256" key="10">
    <source>
        <dbReference type="PIRSR" id="PIRSR005700-1"/>
    </source>
</evidence>
<dbReference type="PIRSF" id="PIRSF005700">
    <property type="entry name" value="PepC"/>
    <property type="match status" value="1"/>
</dbReference>
<proteinExistence type="inferred from homology"/>
<dbReference type="PANTHER" id="PTHR10363">
    <property type="entry name" value="BLEOMYCIN HYDROLASE"/>
    <property type="match status" value="1"/>
</dbReference>
<evidence type="ECO:0000313" key="11">
    <source>
        <dbReference type="EMBL" id="QSL64383.1"/>
    </source>
</evidence>
<evidence type="ECO:0000256" key="4">
    <source>
        <dbReference type="ARBA" id="ARBA00022670"/>
    </source>
</evidence>